<evidence type="ECO:0000313" key="4">
    <source>
        <dbReference type="Proteomes" id="UP001236014"/>
    </source>
</evidence>
<dbReference type="InterPro" id="IPR001226">
    <property type="entry name" value="Flavodoxin_CS"/>
</dbReference>
<evidence type="ECO:0000313" key="3">
    <source>
        <dbReference type="EMBL" id="WIX75616.1"/>
    </source>
</evidence>
<dbReference type="InterPro" id="IPR029039">
    <property type="entry name" value="Flavoprotein-like_sf"/>
</dbReference>
<dbReference type="KEGG" id="acab:QRX50_29440"/>
<evidence type="ECO:0000259" key="2">
    <source>
        <dbReference type="PROSITE" id="PS50902"/>
    </source>
</evidence>
<proteinExistence type="predicted"/>
<dbReference type="RefSeq" id="WP_285966381.1">
    <property type="nucleotide sequence ID" value="NZ_CP127294.1"/>
</dbReference>
<dbReference type="Pfam" id="PF00258">
    <property type="entry name" value="Flavodoxin_1"/>
    <property type="match status" value="1"/>
</dbReference>
<dbReference type="AlphaFoldDB" id="A0A9Y2IAC7"/>
<dbReference type="Proteomes" id="UP001236014">
    <property type="component" value="Chromosome"/>
</dbReference>
<sequence>MREVIVYESMFGTTEELARAVAEGLGAADVVPVDTAPHDLAGHDLLVVGAPTHVHGLSRPATRKAAAEQTPEGTRTHEPGMREWLATFQILPPGLDTAVFETRLAKPRWLTGSAARAVAKVLRRLGHAPVVPPASFFVETAGSKTRLVEGERARARAWGASLAAARRTRPGRA</sequence>
<dbReference type="InterPro" id="IPR008254">
    <property type="entry name" value="Flavodoxin/NO_synth"/>
</dbReference>
<dbReference type="GO" id="GO:0009055">
    <property type="term" value="F:electron transfer activity"/>
    <property type="evidence" value="ECO:0007669"/>
    <property type="project" value="InterPro"/>
</dbReference>
<organism evidence="3 4">
    <name type="scientific">Amycolatopsis carbonis</name>
    <dbReference type="NCBI Taxonomy" id="715471"/>
    <lineage>
        <taxon>Bacteria</taxon>
        <taxon>Bacillati</taxon>
        <taxon>Actinomycetota</taxon>
        <taxon>Actinomycetes</taxon>
        <taxon>Pseudonocardiales</taxon>
        <taxon>Pseudonocardiaceae</taxon>
        <taxon>Amycolatopsis</taxon>
    </lineage>
</organism>
<feature type="domain" description="Flavodoxin-like" evidence="2">
    <location>
        <begin position="3"/>
        <end position="163"/>
    </location>
</feature>
<evidence type="ECO:0000256" key="1">
    <source>
        <dbReference type="SAM" id="MobiDB-lite"/>
    </source>
</evidence>
<dbReference type="GO" id="GO:0010181">
    <property type="term" value="F:FMN binding"/>
    <property type="evidence" value="ECO:0007669"/>
    <property type="project" value="InterPro"/>
</dbReference>
<protein>
    <submittedName>
        <fullName evidence="3">Flavodoxin domain-containing protein</fullName>
    </submittedName>
</protein>
<dbReference type="PROSITE" id="PS00201">
    <property type="entry name" value="FLAVODOXIN"/>
    <property type="match status" value="1"/>
</dbReference>
<dbReference type="EMBL" id="CP127294">
    <property type="protein sequence ID" value="WIX75616.1"/>
    <property type="molecule type" value="Genomic_DNA"/>
</dbReference>
<keyword evidence="4" id="KW-1185">Reference proteome</keyword>
<gene>
    <name evidence="3" type="ORF">QRX50_29440</name>
</gene>
<dbReference type="SUPFAM" id="SSF52218">
    <property type="entry name" value="Flavoproteins"/>
    <property type="match status" value="1"/>
</dbReference>
<accession>A0A9Y2IAC7</accession>
<name>A0A9Y2IAC7_9PSEU</name>
<dbReference type="PROSITE" id="PS50902">
    <property type="entry name" value="FLAVODOXIN_LIKE"/>
    <property type="match status" value="1"/>
</dbReference>
<dbReference type="Gene3D" id="3.40.50.360">
    <property type="match status" value="1"/>
</dbReference>
<reference evidence="3 4" key="1">
    <citation type="submission" date="2023-06" db="EMBL/GenBank/DDBJ databases">
        <authorList>
            <person name="Oyuntsetseg B."/>
            <person name="Kim S.B."/>
        </authorList>
    </citation>
    <scope>NUCLEOTIDE SEQUENCE [LARGE SCALE GENOMIC DNA]</scope>
    <source>
        <strain evidence="3 4">2-15</strain>
    </source>
</reference>
<feature type="region of interest" description="Disordered" evidence="1">
    <location>
        <begin position="57"/>
        <end position="77"/>
    </location>
</feature>